<dbReference type="Gene3D" id="3.30.200.20">
    <property type="entry name" value="Phosphorylase Kinase, domain 1"/>
    <property type="match status" value="1"/>
</dbReference>
<name>A0A9W9ESL3_9EURO</name>
<dbReference type="PANTHER" id="PTHR21310:SF37">
    <property type="entry name" value="AMINOGLYCOSIDE PHOSPHOTRANSFERASE DOMAIN-CONTAINING PROTEIN"/>
    <property type="match status" value="1"/>
</dbReference>
<dbReference type="InterPro" id="IPR002575">
    <property type="entry name" value="Aminoglycoside_PTrfase"/>
</dbReference>
<organism evidence="2 3">
    <name type="scientific">Penicillium angulare</name>
    <dbReference type="NCBI Taxonomy" id="116970"/>
    <lineage>
        <taxon>Eukaryota</taxon>
        <taxon>Fungi</taxon>
        <taxon>Dikarya</taxon>
        <taxon>Ascomycota</taxon>
        <taxon>Pezizomycotina</taxon>
        <taxon>Eurotiomycetes</taxon>
        <taxon>Eurotiomycetidae</taxon>
        <taxon>Eurotiales</taxon>
        <taxon>Aspergillaceae</taxon>
        <taxon>Penicillium</taxon>
    </lineage>
</organism>
<dbReference type="Gene3D" id="3.90.1200.10">
    <property type="match status" value="1"/>
</dbReference>
<dbReference type="EMBL" id="JAPQKH010000007">
    <property type="protein sequence ID" value="KAJ5087228.1"/>
    <property type="molecule type" value="Genomic_DNA"/>
</dbReference>
<dbReference type="AlphaFoldDB" id="A0A9W9ESL3"/>
<dbReference type="InterPro" id="IPR011009">
    <property type="entry name" value="Kinase-like_dom_sf"/>
</dbReference>
<evidence type="ECO:0000259" key="1">
    <source>
        <dbReference type="Pfam" id="PF01636"/>
    </source>
</evidence>
<comment type="caution">
    <text evidence="2">The sequence shown here is derived from an EMBL/GenBank/DDBJ whole genome shotgun (WGS) entry which is preliminary data.</text>
</comment>
<dbReference type="Pfam" id="PF01636">
    <property type="entry name" value="APH"/>
    <property type="match status" value="1"/>
</dbReference>
<dbReference type="SUPFAM" id="SSF56112">
    <property type="entry name" value="Protein kinase-like (PK-like)"/>
    <property type="match status" value="1"/>
</dbReference>
<protein>
    <submittedName>
        <fullName evidence="2">Phosphotransferase enzyme family protein</fullName>
    </submittedName>
</protein>
<sequence length="454" mass="51847">MDSDDLAYQRSNVNFAVWLQRLLRNSPEALAVQLAARHCPGRPVTASRLANGAFNVCFRVNFENGDQAIVRFTAFGRIIARNEKTEDEVATMEFVGQHTTIPVPKVFGYGKSVPGPYIVMSYVEGHILSGYLKDPTHEGGNTLRPNISLQALCKAYHAMADVMLELSKVEFPFIGAIGKHESGNWTVSKGPLTLNMNRIAQFSNVPHKVFQRQRFSNAADYFEELANHHLHHLEYQRNDAVVDALDCQKKYIARCLFRKVSREISSEHCNGPFRLYCDDLNPGNVLIDPSKITVAGVIDWEFSYAAPAEFTYAAPWWLLLERPESWEDDLNEFMERYLPRFHTFLDVLRDCETEKIKSGSLTESQRLSITMEQSLDNGLFWICLASRHSAMFDEIYWNIVDPKFFGPLTSIEDRMVLLSTEERANMDTFVEKKLVQKQQATLDVHNSAKELFDL</sequence>
<evidence type="ECO:0000313" key="2">
    <source>
        <dbReference type="EMBL" id="KAJ5087228.1"/>
    </source>
</evidence>
<feature type="domain" description="Aminoglycoside phosphotransferase" evidence="1">
    <location>
        <begin position="47"/>
        <end position="310"/>
    </location>
</feature>
<gene>
    <name evidence="2" type="ORF">N7456_010844</name>
</gene>
<accession>A0A9W9ESL3</accession>
<reference evidence="2" key="1">
    <citation type="submission" date="2022-11" db="EMBL/GenBank/DDBJ databases">
        <authorList>
            <person name="Petersen C."/>
        </authorList>
    </citation>
    <scope>NUCLEOTIDE SEQUENCE</scope>
    <source>
        <strain evidence="2">IBT 30069</strain>
    </source>
</reference>
<dbReference type="InterPro" id="IPR051678">
    <property type="entry name" value="AGP_Transferase"/>
</dbReference>
<dbReference type="OrthoDB" id="5412996at2759"/>
<reference evidence="2" key="2">
    <citation type="journal article" date="2023" name="IMA Fungus">
        <title>Comparative genomic study of the Penicillium genus elucidates a diverse pangenome and 15 lateral gene transfer events.</title>
        <authorList>
            <person name="Petersen C."/>
            <person name="Sorensen T."/>
            <person name="Nielsen M.R."/>
            <person name="Sondergaard T.E."/>
            <person name="Sorensen J.L."/>
            <person name="Fitzpatrick D.A."/>
            <person name="Frisvad J.C."/>
            <person name="Nielsen K.L."/>
        </authorList>
    </citation>
    <scope>NUCLEOTIDE SEQUENCE</scope>
    <source>
        <strain evidence="2">IBT 30069</strain>
    </source>
</reference>
<keyword evidence="3" id="KW-1185">Reference proteome</keyword>
<proteinExistence type="predicted"/>
<dbReference type="PANTHER" id="PTHR21310">
    <property type="entry name" value="AMINOGLYCOSIDE PHOSPHOTRANSFERASE-RELATED-RELATED"/>
    <property type="match status" value="1"/>
</dbReference>
<dbReference type="Proteomes" id="UP001149165">
    <property type="component" value="Unassembled WGS sequence"/>
</dbReference>
<evidence type="ECO:0000313" key="3">
    <source>
        <dbReference type="Proteomes" id="UP001149165"/>
    </source>
</evidence>